<dbReference type="Pfam" id="PF02190">
    <property type="entry name" value="LON_substr_bdg"/>
    <property type="match status" value="1"/>
</dbReference>
<accession>A0A559MFL6</accession>
<protein>
    <submittedName>
        <fullName evidence="8">LON peptidase N-terminal domain and RING finger protein</fullName>
    </submittedName>
</protein>
<dbReference type="EMBL" id="QGML01000475">
    <property type="protein sequence ID" value="TVY91739.1"/>
    <property type="molecule type" value="Genomic_DNA"/>
</dbReference>
<dbReference type="GO" id="GO:0008270">
    <property type="term" value="F:zinc ion binding"/>
    <property type="evidence" value="ECO:0007669"/>
    <property type="project" value="UniProtKB-KW"/>
</dbReference>
<evidence type="ECO:0000256" key="4">
    <source>
        <dbReference type="PROSITE-ProRule" id="PRU00175"/>
    </source>
</evidence>
<feature type="compositionally biased region" description="Low complexity" evidence="5">
    <location>
        <begin position="18"/>
        <end position="39"/>
    </location>
</feature>
<feature type="domain" description="RING-type" evidence="6">
    <location>
        <begin position="227"/>
        <end position="265"/>
    </location>
</feature>
<dbReference type="PROSITE" id="PS51787">
    <property type="entry name" value="LON_N"/>
    <property type="match status" value="1"/>
</dbReference>
<dbReference type="GO" id="GO:0061630">
    <property type="term" value="F:ubiquitin protein ligase activity"/>
    <property type="evidence" value="ECO:0007669"/>
    <property type="project" value="TreeGrafter"/>
</dbReference>
<name>A0A559MFL6_9HELO</name>
<dbReference type="Gene3D" id="3.30.40.10">
    <property type="entry name" value="Zinc/RING finger domain, C3HC4 (zinc finger)"/>
    <property type="match status" value="2"/>
</dbReference>
<evidence type="ECO:0000313" key="9">
    <source>
        <dbReference type="Proteomes" id="UP000315522"/>
    </source>
</evidence>
<dbReference type="InterPro" id="IPR001841">
    <property type="entry name" value="Znf_RING"/>
</dbReference>
<dbReference type="InterPro" id="IPR015947">
    <property type="entry name" value="PUA-like_sf"/>
</dbReference>
<dbReference type="AlphaFoldDB" id="A0A559MFL6"/>
<dbReference type="SMART" id="SM00184">
    <property type="entry name" value="RING"/>
    <property type="match status" value="2"/>
</dbReference>
<keyword evidence="3" id="KW-0862">Zinc</keyword>
<dbReference type="Proteomes" id="UP000315522">
    <property type="component" value="Unassembled WGS sequence"/>
</dbReference>
<evidence type="ECO:0000256" key="1">
    <source>
        <dbReference type="ARBA" id="ARBA00022723"/>
    </source>
</evidence>
<evidence type="ECO:0000256" key="2">
    <source>
        <dbReference type="ARBA" id="ARBA00022771"/>
    </source>
</evidence>
<feature type="domain" description="Lon N-terminal" evidence="7">
    <location>
        <begin position="315"/>
        <end position="566"/>
    </location>
</feature>
<evidence type="ECO:0000313" key="8">
    <source>
        <dbReference type="EMBL" id="TVY91739.1"/>
    </source>
</evidence>
<evidence type="ECO:0000259" key="7">
    <source>
        <dbReference type="PROSITE" id="PS51787"/>
    </source>
</evidence>
<dbReference type="InterPro" id="IPR013083">
    <property type="entry name" value="Znf_RING/FYVE/PHD"/>
</dbReference>
<dbReference type="PROSITE" id="PS50089">
    <property type="entry name" value="ZF_RING_2"/>
    <property type="match status" value="1"/>
</dbReference>
<keyword evidence="1" id="KW-0479">Metal-binding</keyword>
<dbReference type="Pfam" id="PF13923">
    <property type="entry name" value="zf-C3HC4_2"/>
    <property type="match status" value="1"/>
</dbReference>
<dbReference type="SMART" id="SM00464">
    <property type="entry name" value="LON"/>
    <property type="match status" value="1"/>
</dbReference>
<dbReference type="PANTHER" id="PTHR23327:SF42">
    <property type="entry name" value="LON PEPTIDASE N-TERMINAL DOMAIN AND RING FINGER PROTEIN C14F5.10C"/>
    <property type="match status" value="1"/>
</dbReference>
<comment type="caution">
    <text evidence="8">The sequence shown here is derived from an EMBL/GenBank/DDBJ whole genome shotgun (WGS) entry which is preliminary data.</text>
</comment>
<dbReference type="Gene3D" id="1.20.58.1480">
    <property type="match status" value="1"/>
</dbReference>
<dbReference type="PROSITE" id="PS00518">
    <property type="entry name" value="ZF_RING_1"/>
    <property type="match status" value="1"/>
</dbReference>
<feature type="compositionally biased region" description="Polar residues" evidence="5">
    <location>
        <begin position="1"/>
        <end position="16"/>
    </location>
</feature>
<evidence type="ECO:0000256" key="3">
    <source>
        <dbReference type="ARBA" id="ARBA00022833"/>
    </source>
</evidence>
<dbReference type="InterPro" id="IPR003111">
    <property type="entry name" value="Lon_prtase_N"/>
</dbReference>
<dbReference type="InterPro" id="IPR046336">
    <property type="entry name" value="Lon_prtase_N_sf"/>
</dbReference>
<dbReference type="InterPro" id="IPR017907">
    <property type="entry name" value="Znf_RING_CS"/>
</dbReference>
<dbReference type="SUPFAM" id="SSF88697">
    <property type="entry name" value="PUA domain-like"/>
    <property type="match status" value="1"/>
</dbReference>
<dbReference type="CDD" id="cd16514">
    <property type="entry name" value="RING-HC_LONFs_rpt2"/>
    <property type="match status" value="1"/>
</dbReference>
<reference evidence="8 9" key="1">
    <citation type="submission" date="2018-05" db="EMBL/GenBank/DDBJ databases">
        <title>Genome sequencing and assembly of the regulated plant pathogen Lachnellula willkommii and related sister species for the development of diagnostic species identification markers.</title>
        <authorList>
            <person name="Giroux E."/>
            <person name="Bilodeau G."/>
        </authorList>
    </citation>
    <scope>NUCLEOTIDE SEQUENCE [LARGE SCALE GENOMIC DNA]</scope>
    <source>
        <strain evidence="8 9">CBS 172.35</strain>
    </source>
</reference>
<sequence>MASSLPLNDTQRSLRSASALSKTPNSSTSSTTSSNTSLHASNDARQIVRLVQCPQCSYPLREPVTLPCGNSLCKKCIPESHLRENISYPATANRLQGFLCPFSACRKEHAVGDCSVNVVLNNVTELVREEIESYRNTAEASKLLLQLEERDQWSVAGVSSLRDAEVRVRVSRGGRLASTYAMAEMGELEYDSEVTYTVMSPGHDNSEVVDAMLLDQLKEVTRAELDCQVCYGLFLEPLTTVCGHTFCRRCVHRVLDHTNICPICRRTMSIRPGISAQWIEPGTQQSPSNTLLVKLLAGLCPEVVAERAEAARAESSTVGELDTPLFICTLSCPTMPTFLFIFEPRYRLMIRRAVENGDSNFGMLLPNRKGKDQGDLGVAPFYQYGTLLHIVDVRLLPDGRSMIETVGVSRFRVLRYGELDGYTIGKVERIDDISLAAEEALEVADITSSSTARNFSAEDHFGAPPHHVASRSSYQPPVPRDFNSMSTQDLMKIGRTFVKKWQDSSAGWLTDRVYTAYGECPEDPALFPWWFATVLPIDEYVKVDLLPLTSVRERLKMCVEWMVQFETSKWYANLFSQFY</sequence>
<dbReference type="SUPFAM" id="SSF57850">
    <property type="entry name" value="RING/U-box"/>
    <property type="match status" value="2"/>
</dbReference>
<evidence type="ECO:0000259" key="6">
    <source>
        <dbReference type="PROSITE" id="PS50089"/>
    </source>
</evidence>
<keyword evidence="2 4" id="KW-0863">Zinc-finger</keyword>
<gene>
    <name evidence="8" type="primary">LONRF3</name>
    <name evidence="8" type="ORF">LAWI1_G004100</name>
</gene>
<keyword evidence="9" id="KW-1185">Reference proteome</keyword>
<organism evidence="8 9">
    <name type="scientific">Lachnellula willkommii</name>
    <dbReference type="NCBI Taxonomy" id="215461"/>
    <lineage>
        <taxon>Eukaryota</taxon>
        <taxon>Fungi</taxon>
        <taxon>Dikarya</taxon>
        <taxon>Ascomycota</taxon>
        <taxon>Pezizomycotina</taxon>
        <taxon>Leotiomycetes</taxon>
        <taxon>Helotiales</taxon>
        <taxon>Lachnaceae</taxon>
        <taxon>Lachnellula</taxon>
    </lineage>
</organism>
<dbReference type="Gene3D" id="2.30.130.40">
    <property type="entry name" value="LON domain-like"/>
    <property type="match status" value="1"/>
</dbReference>
<evidence type="ECO:0000256" key="5">
    <source>
        <dbReference type="SAM" id="MobiDB-lite"/>
    </source>
</evidence>
<feature type="region of interest" description="Disordered" evidence="5">
    <location>
        <begin position="1"/>
        <end position="39"/>
    </location>
</feature>
<proteinExistence type="predicted"/>
<dbReference type="PANTHER" id="PTHR23327">
    <property type="entry name" value="RING FINGER PROTEIN 127"/>
    <property type="match status" value="1"/>
</dbReference>